<keyword evidence="3" id="KW-1185">Reference proteome</keyword>
<keyword evidence="1" id="KW-1133">Transmembrane helix</keyword>
<organism evidence="2 3">
    <name type="scientific">Trichoglossum hirsutum</name>
    <dbReference type="NCBI Taxonomy" id="265104"/>
    <lineage>
        <taxon>Eukaryota</taxon>
        <taxon>Fungi</taxon>
        <taxon>Dikarya</taxon>
        <taxon>Ascomycota</taxon>
        <taxon>Pezizomycotina</taxon>
        <taxon>Geoglossomycetes</taxon>
        <taxon>Geoglossales</taxon>
        <taxon>Geoglossaceae</taxon>
        <taxon>Trichoglossum</taxon>
    </lineage>
</organism>
<accession>A0A9P8LBJ0</accession>
<dbReference type="EMBL" id="JAGHQM010000623">
    <property type="protein sequence ID" value="KAH0559340.1"/>
    <property type="molecule type" value="Genomic_DNA"/>
</dbReference>
<dbReference type="AlphaFoldDB" id="A0A9P8LBJ0"/>
<evidence type="ECO:0000313" key="2">
    <source>
        <dbReference type="EMBL" id="KAH0559340.1"/>
    </source>
</evidence>
<gene>
    <name evidence="2" type="ORF">GP486_004148</name>
</gene>
<reference evidence="2" key="1">
    <citation type="submission" date="2021-03" db="EMBL/GenBank/DDBJ databases">
        <title>Comparative genomics and phylogenomic investigation of the class Geoglossomycetes provide insights into ecological specialization and systematics.</title>
        <authorList>
            <person name="Melie T."/>
            <person name="Pirro S."/>
            <person name="Miller A.N."/>
            <person name="Quandt A."/>
        </authorList>
    </citation>
    <scope>NUCLEOTIDE SEQUENCE</scope>
    <source>
        <strain evidence="2">CAQ_001_2017</strain>
    </source>
</reference>
<evidence type="ECO:0000256" key="1">
    <source>
        <dbReference type="SAM" id="Phobius"/>
    </source>
</evidence>
<dbReference type="Pfam" id="PF06966">
    <property type="entry name" value="DUF1295"/>
    <property type="match status" value="1"/>
</dbReference>
<feature type="transmembrane region" description="Helical" evidence="1">
    <location>
        <begin position="143"/>
        <end position="162"/>
    </location>
</feature>
<feature type="transmembrane region" description="Helical" evidence="1">
    <location>
        <begin position="205"/>
        <end position="226"/>
    </location>
</feature>
<keyword evidence="1" id="KW-0812">Transmembrane</keyword>
<protein>
    <recommendedName>
        <fullName evidence="4">Steroid 5-alpha reductase C-terminal domain-containing protein</fullName>
    </recommendedName>
</protein>
<evidence type="ECO:0000313" key="3">
    <source>
        <dbReference type="Proteomes" id="UP000750711"/>
    </source>
</evidence>
<sequence length="264" mass="29213">MEKPGSEEKIPGDYIVRKHGSSPIGTTLFVILRLLDLPLQYALLTQKLGAYILQLLRTRAVTPQITRTTVLDLTPYQLAVFAMAMGTTIKHIFWVLYISQLEMPVAAAVMIPTFNTVFNSVNSLLSICVLTSGYTPAYDDKSIFLSPTFAIGVLLYIAGMLLETISELQRKQFKGNPANKGKPYSGGLFAWASHINYGGFAVCRFGYGLVCAGWAWATVVVAWLGFDFGARAAPVLEEYCYKKYGDAYSKAVEKTRYKLIPGIY</sequence>
<dbReference type="Proteomes" id="UP000750711">
    <property type="component" value="Unassembled WGS sequence"/>
</dbReference>
<dbReference type="InterPro" id="IPR010721">
    <property type="entry name" value="UstE-like"/>
</dbReference>
<name>A0A9P8LBJ0_9PEZI</name>
<feature type="transmembrane region" description="Helical" evidence="1">
    <location>
        <begin position="117"/>
        <end position="137"/>
    </location>
</feature>
<feature type="transmembrane region" description="Helical" evidence="1">
    <location>
        <begin position="76"/>
        <end position="97"/>
    </location>
</feature>
<proteinExistence type="predicted"/>
<keyword evidence="1" id="KW-0472">Membrane</keyword>
<dbReference type="Gene3D" id="1.20.120.1630">
    <property type="match status" value="1"/>
</dbReference>
<evidence type="ECO:0008006" key="4">
    <source>
        <dbReference type="Google" id="ProtNLM"/>
    </source>
</evidence>
<comment type="caution">
    <text evidence="2">The sequence shown here is derived from an EMBL/GenBank/DDBJ whole genome shotgun (WGS) entry which is preliminary data.</text>
</comment>